<dbReference type="SUPFAM" id="SSF63825">
    <property type="entry name" value="YWTD domain"/>
    <property type="match status" value="1"/>
</dbReference>
<accession>A0A0R2IKD7</accession>
<dbReference type="STRING" id="319652.IV80_GL000452"/>
<dbReference type="Proteomes" id="UP000051568">
    <property type="component" value="Unassembled WGS sequence"/>
</dbReference>
<evidence type="ECO:0000313" key="1">
    <source>
        <dbReference type="EMBL" id="KRN65243.1"/>
    </source>
</evidence>
<protein>
    <submittedName>
        <fullName evidence="1">Extracellular protein</fullName>
    </submittedName>
</protein>
<keyword evidence="2" id="KW-1185">Reference proteome</keyword>
<comment type="caution">
    <text evidence="1">The sequence shown here is derived from an EMBL/GenBank/DDBJ whole genome shotgun (WGS) entry which is preliminary data.</text>
</comment>
<proteinExistence type="predicted"/>
<evidence type="ECO:0000313" key="2">
    <source>
        <dbReference type="Proteomes" id="UP000051568"/>
    </source>
</evidence>
<name>A0A0R2IKD7_9LACO</name>
<dbReference type="PATRIC" id="fig|319652.3.peg.456"/>
<reference evidence="1 2" key="1">
    <citation type="journal article" date="2015" name="Genome Announc.">
        <title>Expanding the biotechnology potential of lactobacilli through comparative genomics of 213 strains and associated genera.</title>
        <authorList>
            <person name="Sun Z."/>
            <person name="Harris H.M."/>
            <person name="McCann A."/>
            <person name="Guo C."/>
            <person name="Argimon S."/>
            <person name="Zhang W."/>
            <person name="Yang X."/>
            <person name="Jeffery I.B."/>
            <person name="Cooney J.C."/>
            <person name="Kagawa T.F."/>
            <person name="Liu W."/>
            <person name="Song Y."/>
            <person name="Salvetti E."/>
            <person name="Wrobel A."/>
            <person name="Rasinkangas P."/>
            <person name="Parkhill J."/>
            <person name="Rea M.C."/>
            <person name="O'Sullivan O."/>
            <person name="Ritari J."/>
            <person name="Douillard F.P."/>
            <person name="Paul Ross R."/>
            <person name="Yang R."/>
            <person name="Briner A.E."/>
            <person name="Felis G.E."/>
            <person name="de Vos W.M."/>
            <person name="Barrangou R."/>
            <person name="Klaenhammer T.R."/>
            <person name="Caufield P.W."/>
            <person name="Cui Y."/>
            <person name="Zhang H."/>
            <person name="O'Toole P.W."/>
        </authorList>
    </citation>
    <scope>NUCLEOTIDE SEQUENCE [LARGE SCALE GENOMIC DNA]</scope>
    <source>
        <strain evidence="1 2">DSM 17757</strain>
    </source>
</reference>
<gene>
    <name evidence="1" type="ORF">IV80_GL000452</name>
</gene>
<organism evidence="1 2">
    <name type="scientific">Pediococcus cellicola</name>
    <dbReference type="NCBI Taxonomy" id="319652"/>
    <lineage>
        <taxon>Bacteria</taxon>
        <taxon>Bacillati</taxon>
        <taxon>Bacillota</taxon>
        <taxon>Bacilli</taxon>
        <taxon>Lactobacillales</taxon>
        <taxon>Lactobacillaceae</taxon>
        <taxon>Pediococcus</taxon>
    </lineage>
</organism>
<sequence>MTNQQDVKASTGYRRTKTTAVSHKDYYSMNTKAATYSANGSTTHFKFKLNHYLKNYKNTTWTRTSKTYITKHGKRYLYYYVHNAKSGVAGWVWHGYLKAGKNYQLTSIKNVSGTYVKNRSGKIYPFQSGYNPISFSGGRFLSSTASYKKSKQAYIYKKGIKYLYYYVTGSNGTKGWIWHSYLKTAPVGTTHAAGTNSYGPVYATTGDVLDNYKTANFSLVTPKPGYTTAIAHGSYQKVPAYAANVFQTTADTLNADKHYGTENYNFKTAMFLPVTYNKSGDLGNPQSAAFNKDDTELYVAYNASGSEGSDSQQGYFVKYDWKKLMQQYNEPMSAIRHATWAHSNHSENATDQAVLRYIHVGTTTITGHIQGLALNPKTNELWYVDKTKAGASEAQRLDPSSLKPNATVDFSLKSTVPMSSNLTFDNNGTAYMWTRTVNPWATAPKNSVKIYKGTLSTNRVHFSLVMQGLSTAPGIEPQGIAYNNGNGRLYFVSDESIASVPVKDLGKLKASEINEITFNGNREFEGLVFAHSTNQEYLLTNKGAEMMAAH</sequence>
<dbReference type="EMBL" id="JQBR01000011">
    <property type="protein sequence ID" value="KRN65243.1"/>
    <property type="molecule type" value="Genomic_DNA"/>
</dbReference>
<dbReference type="AlphaFoldDB" id="A0A0R2IKD7"/>